<proteinExistence type="inferred from homology"/>
<evidence type="ECO:0000313" key="11">
    <source>
        <dbReference type="EMBL" id="MDN5204217.1"/>
    </source>
</evidence>
<dbReference type="PANTHER" id="PTHR47466:SF1">
    <property type="entry name" value="METALLOPROTEASE MEP1 (AFU_ORTHOLOGUE AFUA_1G07730)-RELATED"/>
    <property type="match status" value="1"/>
</dbReference>
<evidence type="ECO:0000256" key="8">
    <source>
        <dbReference type="ARBA" id="ARBA00023157"/>
    </source>
</evidence>
<dbReference type="PROSITE" id="PS51257">
    <property type="entry name" value="PROKAR_LIPOPROTEIN"/>
    <property type="match status" value="1"/>
</dbReference>
<keyword evidence="12" id="KW-1185">Reference proteome</keyword>
<dbReference type="Gene3D" id="3.40.390.10">
    <property type="entry name" value="Collagenase (Catalytic Domain)"/>
    <property type="match status" value="1"/>
</dbReference>
<keyword evidence="8" id="KW-1015">Disulfide bond</keyword>
<dbReference type="Pfam" id="PF05572">
    <property type="entry name" value="Peptidase_M43"/>
    <property type="match status" value="1"/>
</dbReference>
<comment type="caution">
    <text evidence="11">The sequence shown here is derived from an EMBL/GenBank/DDBJ whole genome shotgun (WGS) entry which is preliminary data.</text>
</comment>
<accession>A0ABT8KTW8</accession>
<keyword evidence="7 11" id="KW-0482">Metalloprotease</keyword>
<keyword evidence="3" id="KW-0479">Metal-binding</keyword>
<evidence type="ECO:0000256" key="1">
    <source>
        <dbReference type="ARBA" id="ARBA00008721"/>
    </source>
</evidence>
<name>A0ABT8KTW8_9BACT</name>
<dbReference type="GO" id="GO:0008237">
    <property type="term" value="F:metallopeptidase activity"/>
    <property type="evidence" value="ECO:0007669"/>
    <property type="project" value="UniProtKB-KW"/>
</dbReference>
<evidence type="ECO:0000259" key="10">
    <source>
        <dbReference type="Pfam" id="PF05572"/>
    </source>
</evidence>
<dbReference type="InterPro" id="IPR008754">
    <property type="entry name" value="Peptidase_M43"/>
</dbReference>
<evidence type="ECO:0000256" key="7">
    <source>
        <dbReference type="ARBA" id="ARBA00023049"/>
    </source>
</evidence>
<keyword evidence="2" id="KW-0645">Protease</keyword>
<organism evidence="11 12">
    <name type="scientific">Splendidivirga corallicola</name>
    <dbReference type="NCBI Taxonomy" id="3051826"/>
    <lineage>
        <taxon>Bacteria</taxon>
        <taxon>Pseudomonadati</taxon>
        <taxon>Bacteroidota</taxon>
        <taxon>Cytophagia</taxon>
        <taxon>Cytophagales</taxon>
        <taxon>Splendidivirgaceae</taxon>
        <taxon>Splendidivirga</taxon>
    </lineage>
</organism>
<reference evidence="11" key="1">
    <citation type="submission" date="2023-06" db="EMBL/GenBank/DDBJ databases">
        <title>Genomic of Parafulvivirga corallium.</title>
        <authorList>
            <person name="Wang G."/>
        </authorList>
    </citation>
    <scope>NUCLEOTIDE SEQUENCE</scope>
    <source>
        <strain evidence="11">BMA10</strain>
    </source>
</reference>
<evidence type="ECO:0000313" key="12">
    <source>
        <dbReference type="Proteomes" id="UP001172082"/>
    </source>
</evidence>
<dbReference type="PANTHER" id="PTHR47466">
    <property type="match status" value="1"/>
</dbReference>
<evidence type="ECO:0000256" key="3">
    <source>
        <dbReference type="ARBA" id="ARBA00022723"/>
    </source>
</evidence>
<protein>
    <submittedName>
        <fullName evidence="11">M43 family zinc metalloprotease</fullName>
    </submittedName>
</protein>
<evidence type="ECO:0000256" key="2">
    <source>
        <dbReference type="ARBA" id="ARBA00022670"/>
    </source>
</evidence>
<dbReference type="Proteomes" id="UP001172082">
    <property type="component" value="Unassembled WGS sequence"/>
</dbReference>
<dbReference type="EMBL" id="JAUJEA010000010">
    <property type="protein sequence ID" value="MDN5204217.1"/>
    <property type="molecule type" value="Genomic_DNA"/>
</dbReference>
<dbReference type="InterPro" id="IPR024079">
    <property type="entry name" value="MetalloPept_cat_dom_sf"/>
</dbReference>
<evidence type="ECO:0000256" key="4">
    <source>
        <dbReference type="ARBA" id="ARBA00022729"/>
    </source>
</evidence>
<feature type="signal peptide" evidence="9">
    <location>
        <begin position="1"/>
        <end position="19"/>
    </location>
</feature>
<keyword evidence="5" id="KW-0378">Hydrolase</keyword>
<dbReference type="SUPFAM" id="SSF55486">
    <property type="entry name" value="Metalloproteases ('zincins'), catalytic domain"/>
    <property type="match status" value="1"/>
</dbReference>
<evidence type="ECO:0000256" key="6">
    <source>
        <dbReference type="ARBA" id="ARBA00022833"/>
    </source>
</evidence>
<feature type="domain" description="Peptidase M43 pregnancy-associated plasma-A" evidence="10">
    <location>
        <begin position="135"/>
        <end position="292"/>
    </location>
</feature>
<evidence type="ECO:0000256" key="9">
    <source>
        <dbReference type="SAM" id="SignalP"/>
    </source>
</evidence>
<dbReference type="RefSeq" id="WP_346754241.1">
    <property type="nucleotide sequence ID" value="NZ_JAUJEA010000010.1"/>
</dbReference>
<comment type="similarity">
    <text evidence="1">Belongs to the peptidase M43B family.</text>
</comment>
<keyword evidence="4 9" id="KW-0732">Signal</keyword>
<keyword evidence="6" id="KW-0862">Zinc</keyword>
<gene>
    <name evidence="11" type="ORF">QQ008_22685</name>
</gene>
<evidence type="ECO:0000256" key="5">
    <source>
        <dbReference type="ARBA" id="ARBA00022801"/>
    </source>
</evidence>
<feature type="chain" id="PRO_5045290253" evidence="9">
    <location>
        <begin position="20"/>
        <end position="309"/>
    </location>
</feature>
<sequence length="309" mass="34722">MKKLFVLAFLSFLFLTACDEDDHSKDPGPENGAKYEIPVVIHIVHRAGETIGEGSNLSTERIVKQIENLNNDFRRKKGTRGYNEHPDGADAQIEFKLAEIDPLGNRSTGIRRINGDIIEPRNGAGPFDWLPDYGFWDPNKYVNIWVMPQGKTFFGVANPPEGDLPGLDKMVIEVKTGDGILINSLYFGESDDDPNVLGRTLTHEMGHFLGLLHLWGGDPITIWNCEDLDKINDFCDDTPSVTEPTGNCVLQEIIFACDGTTPALRNNYMDYTDDACMNMFTKDQVKRMHWVLENSPRRKSLTSAATIKR</sequence>